<proteinExistence type="predicted"/>
<reference evidence="1" key="1">
    <citation type="submission" date="2023-06" db="EMBL/GenBank/DDBJ databases">
        <authorList>
            <consortium name="Lawrence Berkeley National Laboratory"/>
            <person name="Ahrendt S."/>
            <person name="Sahu N."/>
            <person name="Indic B."/>
            <person name="Wong-Bajracharya J."/>
            <person name="Merenyi Z."/>
            <person name="Ke H.-M."/>
            <person name="Monk M."/>
            <person name="Kocsube S."/>
            <person name="Drula E."/>
            <person name="Lipzen A."/>
            <person name="Balint B."/>
            <person name="Henrissat B."/>
            <person name="Andreopoulos B."/>
            <person name="Martin F.M."/>
            <person name="Harder C.B."/>
            <person name="Rigling D."/>
            <person name="Ford K.L."/>
            <person name="Foster G.D."/>
            <person name="Pangilinan J."/>
            <person name="Papanicolaou A."/>
            <person name="Barry K."/>
            <person name="LaButti K."/>
            <person name="Viragh M."/>
            <person name="Koriabine M."/>
            <person name="Yan M."/>
            <person name="Riley R."/>
            <person name="Champramary S."/>
            <person name="Plett K.L."/>
            <person name="Tsai I.J."/>
            <person name="Slot J."/>
            <person name="Sipos G."/>
            <person name="Plett J."/>
            <person name="Nagy L.G."/>
            <person name="Grigoriev I.V."/>
        </authorList>
    </citation>
    <scope>NUCLEOTIDE SEQUENCE</scope>
    <source>
        <strain evidence="1">FPL87.14</strain>
    </source>
</reference>
<evidence type="ECO:0000313" key="1">
    <source>
        <dbReference type="EMBL" id="KAK0430019.1"/>
    </source>
</evidence>
<organism evidence="1 2">
    <name type="scientific">Armillaria borealis</name>
    <dbReference type="NCBI Taxonomy" id="47425"/>
    <lineage>
        <taxon>Eukaryota</taxon>
        <taxon>Fungi</taxon>
        <taxon>Dikarya</taxon>
        <taxon>Basidiomycota</taxon>
        <taxon>Agaricomycotina</taxon>
        <taxon>Agaricomycetes</taxon>
        <taxon>Agaricomycetidae</taxon>
        <taxon>Agaricales</taxon>
        <taxon>Marasmiineae</taxon>
        <taxon>Physalacriaceae</taxon>
        <taxon>Armillaria</taxon>
    </lineage>
</organism>
<accession>A0AA39IUK9</accession>
<sequence>MSHQSIAIKIPSDLAPIPLQCLAVASCELRFLPEYFLGILRLYFPLPSTPCTSQGMEPGGQRSDMGLPSMPSSSLCSHCFIHRSRLPDRATLFPVDFLNRKSHTDLDLLDQFSVRFIQYIVSRARLVYGLRRNERIIIYDVDYAFCTILFNCISLYGNSQIYQVFCVRLRCTMPKDL</sequence>
<dbReference type="AlphaFoldDB" id="A0AA39IUK9"/>
<dbReference type="EMBL" id="JAUEPT010000178">
    <property type="protein sequence ID" value="KAK0430019.1"/>
    <property type="molecule type" value="Genomic_DNA"/>
</dbReference>
<evidence type="ECO:0000313" key="2">
    <source>
        <dbReference type="Proteomes" id="UP001175226"/>
    </source>
</evidence>
<dbReference type="Proteomes" id="UP001175226">
    <property type="component" value="Unassembled WGS sequence"/>
</dbReference>
<comment type="caution">
    <text evidence="1">The sequence shown here is derived from an EMBL/GenBank/DDBJ whole genome shotgun (WGS) entry which is preliminary data.</text>
</comment>
<keyword evidence="2" id="KW-1185">Reference proteome</keyword>
<name>A0AA39IUK9_9AGAR</name>
<gene>
    <name evidence="1" type="ORF">EV421DRAFT_1861241</name>
</gene>
<protein>
    <submittedName>
        <fullName evidence="1">Uncharacterized protein</fullName>
    </submittedName>
</protein>